<reference evidence="1" key="1">
    <citation type="journal article" date="2014" name="Int. J. Syst. Evol. Microbiol.">
        <title>Complete genome sequence of Corynebacterium casei LMG S-19264T (=DSM 44701T), isolated from a smear-ripened cheese.</title>
        <authorList>
            <consortium name="US DOE Joint Genome Institute (JGI-PGF)"/>
            <person name="Walter F."/>
            <person name="Albersmeier A."/>
            <person name="Kalinowski J."/>
            <person name="Ruckert C."/>
        </authorList>
    </citation>
    <scope>NUCLEOTIDE SEQUENCE</scope>
    <source>
        <strain evidence="1">JCM 3172</strain>
    </source>
</reference>
<gene>
    <name evidence="1" type="ORF">GCM10014713_69610</name>
</gene>
<dbReference type="GO" id="GO:0030638">
    <property type="term" value="P:polyketide metabolic process"/>
    <property type="evidence" value="ECO:0007669"/>
    <property type="project" value="InterPro"/>
</dbReference>
<organism evidence="1 2">
    <name type="scientific">Streptomyces purpureus</name>
    <dbReference type="NCBI Taxonomy" id="1951"/>
    <lineage>
        <taxon>Bacteria</taxon>
        <taxon>Bacillati</taxon>
        <taxon>Actinomycetota</taxon>
        <taxon>Actinomycetes</taxon>
        <taxon>Kitasatosporales</taxon>
        <taxon>Streptomycetaceae</taxon>
        <taxon>Streptomyces</taxon>
    </lineage>
</organism>
<protein>
    <recommendedName>
        <fullName evidence="3">Ester cyclase</fullName>
    </recommendedName>
</protein>
<reference evidence="1" key="2">
    <citation type="submission" date="2020-09" db="EMBL/GenBank/DDBJ databases">
        <authorList>
            <person name="Sun Q."/>
            <person name="Ohkuma M."/>
        </authorList>
    </citation>
    <scope>NUCLEOTIDE SEQUENCE</scope>
    <source>
        <strain evidence="1">JCM 3172</strain>
    </source>
</reference>
<dbReference type="RefSeq" id="WP_189205698.1">
    <property type="nucleotide sequence ID" value="NZ_BMQQ01000065.1"/>
</dbReference>
<comment type="caution">
    <text evidence="1">The sequence shown here is derived from an EMBL/GenBank/DDBJ whole genome shotgun (WGS) entry which is preliminary data.</text>
</comment>
<dbReference type="PANTHER" id="PTHR38436:SF1">
    <property type="entry name" value="ESTER CYCLASE"/>
    <property type="match status" value="1"/>
</dbReference>
<sequence>MSEVSNKETARRAFEDVFTRGDYAAIPEIFSSNLVQHHPDEPYETRGQEGIRARITAYRTAFPDLTTTVEDCFGEGDRVAIRYMVRGTNSGEIMGMEPTGKSIAIEAEAIYRFESGRVAEIWDAWNVLSLMQQLGLAS</sequence>
<evidence type="ECO:0000313" key="1">
    <source>
        <dbReference type="EMBL" id="GGT67259.1"/>
    </source>
</evidence>
<dbReference type="PANTHER" id="PTHR38436">
    <property type="entry name" value="POLYKETIDE CYCLASE SNOAL-LIKE DOMAIN"/>
    <property type="match status" value="1"/>
</dbReference>
<dbReference type="Proteomes" id="UP000619486">
    <property type="component" value="Unassembled WGS sequence"/>
</dbReference>
<accession>A0A918HJ04</accession>
<dbReference type="AlphaFoldDB" id="A0A918HJ04"/>
<dbReference type="InterPro" id="IPR009959">
    <property type="entry name" value="Cyclase_SnoaL-like"/>
</dbReference>
<dbReference type="SUPFAM" id="SSF54427">
    <property type="entry name" value="NTF2-like"/>
    <property type="match status" value="1"/>
</dbReference>
<evidence type="ECO:0008006" key="3">
    <source>
        <dbReference type="Google" id="ProtNLM"/>
    </source>
</evidence>
<dbReference type="Pfam" id="PF07366">
    <property type="entry name" value="SnoaL"/>
    <property type="match status" value="1"/>
</dbReference>
<keyword evidence="2" id="KW-1185">Reference proteome</keyword>
<dbReference type="Gene3D" id="3.10.450.50">
    <property type="match status" value="1"/>
</dbReference>
<dbReference type="EMBL" id="BMQQ01000065">
    <property type="protein sequence ID" value="GGT67259.1"/>
    <property type="molecule type" value="Genomic_DNA"/>
</dbReference>
<proteinExistence type="predicted"/>
<dbReference type="InterPro" id="IPR032710">
    <property type="entry name" value="NTF2-like_dom_sf"/>
</dbReference>
<evidence type="ECO:0000313" key="2">
    <source>
        <dbReference type="Proteomes" id="UP000619486"/>
    </source>
</evidence>
<name>A0A918HJ04_9ACTN</name>